<gene>
    <name evidence="4" type="ORF">C922_04657</name>
</gene>
<sequence>MGFKLEQYIHQKIWKTAIQDEKNSRSPEQHTIWELESEARDKGNNIDRDRWKKLATKQGRSLLQVDLRAKLLCQALEIWMTNLEETSEGIWEGERVTCDVDSLGFLGGRWKENSCPITHGNNSWARLTGDKPLTRKQPYQRNLAVCMDMMSIILGIYDNITREGDGWKVNSEDACLRLSEELTAWAGKATSDEIMSSWFNNMNPKQRETDNIPIRTRKNKAELWEPFFKKLGTYVISLVCYKDPDTNSWDTTCVVTKKSRNCEHQSGVETPEEYQKVSMSRGLSKGLMLSQKNNLSPLRAPGTRLKAEQLNEELNLLKDQIGRSEERTQEENVIKDLQKASTLMSKELDQGKTGIGNYIVGGAVGVMILSLGLMSRIFIRRRRRGGIRSRIKSTTFDKFSKQRSGIKQEGNLPRPKRETEQKERTGNADTGPRNRNQGTPGPYERKILMDQNGNFED</sequence>
<dbReference type="AlphaFoldDB" id="W7A043"/>
<reference evidence="4 5" key="1">
    <citation type="submission" date="2013-02" db="EMBL/GenBank/DDBJ databases">
        <title>The Genome Sequence of Plasmodium inui San Antonio 1.</title>
        <authorList>
            <consortium name="The Broad Institute Genome Sequencing Platform"/>
            <consortium name="The Broad Institute Genome Sequencing Center for Infectious Disease"/>
            <person name="Neafsey D."/>
            <person name="Cheeseman I."/>
            <person name="Volkman S."/>
            <person name="Adams J."/>
            <person name="Walker B."/>
            <person name="Young S.K."/>
            <person name="Zeng Q."/>
            <person name="Gargeya S."/>
            <person name="Fitzgerald M."/>
            <person name="Haas B."/>
            <person name="Abouelleil A."/>
            <person name="Alvarado L."/>
            <person name="Arachchi H.M."/>
            <person name="Berlin A.M."/>
            <person name="Chapman S.B."/>
            <person name="Dewar J."/>
            <person name="Goldberg J."/>
            <person name="Griggs A."/>
            <person name="Gujja S."/>
            <person name="Hansen M."/>
            <person name="Howarth C."/>
            <person name="Imamovic A."/>
            <person name="Larimer J."/>
            <person name="McCowan C."/>
            <person name="Murphy C."/>
            <person name="Neiman D."/>
            <person name="Pearson M."/>
            <person name="Priest M."/>
            <person name="Roberts A."/>
            <person name="Saif S."/>
            <person name="Shea T."/>
            <person name="Sisk P."/>
            <person name="Sykes S."/>
            <person name="Wortman J."/>
            <person name="Nusbaum C."/>
            <person name="Birren B."/>
        </authorList>
    </citation>
    <scope>NUCLEOTIDE SEQUENCE [LARGE SCALE GENOMIC DNA]</scope>
    <source>
        <strain evidence="4 5">San Antonio 1</strain>
    </source>
</reference>
<feature type="compositionally biased region" description="Basic and acidic residues" evidence="2">
    <location>
        <begin position="415"/>
        <end position="426"/>
    </location>
</feature>
<feature type="transmembrane region" description="Helical" evidence="3">
    <location>
        <begin position="358"/>
        <end position="379"/>
    </location>
</feature>
<dbReference type="EMBL" id="KI965486">
    <property type="protein sequence ID" value="EUD64925.1"/>
    <property type="molecule type" value="Genomic_DNA"/>
</dbReference>
<keyword evidence="3" id="KW-1133">Transmembrane helix</keyword>
<name>W7A043_9APIC</name>
<evidence type="ECO:0000256" key="3">
    <source>
        <dbReference type="SAM" id="Phobius"/>
    </source>
</evidence>
<dbReference type="RefSeq" id="XP_008818458.1">
    <property type="nucleotide sequence ID" value="XM_008820236.1"/>
</dbReference>
<feature type="compositionally biased region" description="Polar residues" evidence="2">
    <location>
        <begin position="392"/>
        <end position="405"/>
    </location>
</feature>
<dbReference type="Proteomes" id="UP000030640">
    <property type="component" value="Unassembled WGS sequence"/>
</dbReference>
<evidence type="ECO:0000313" key="4">
    <source>
        <dbReference type="EMBL" id="EUD64925.1"/>
    </source>
</evidence>
<keyword evidence="1" id="KW-0175">Coiled coil</keyword>
<dbReference type="VEuPathDB" id="PlasmoDB:C922_04657"/>
<protein>
    <submittedName>
        <fullName evidence="4">Uncharacterized protein</fullName>
    </submittedName>
</protein>
<accession>W7A043</accession>
<dbReference type="GeneID" id="20039931"/>
<organism evidence="4 5">
    <name type="scientific">Plasmodium inui San Antonio 1</name>
    <dbReference type="NCBI Taxonomy" id="1237626"/>
    <lineage>
        <taxon>Eukaryota</taxon>
        <taxon>Sar</taxon>
        <taxon>Alveolata</taxon>
        <taxon>Apicomplexa</taxon>
        <taxon>Aconoidasida</taxon>
        <taxon>Haemosporida</taxon>
        <taxon>Plasmodiidae</taxon>
        <taxon>Plasmodium</taxon>
        <taxon>Plasmodium (Plasmodium)</taxon>
    </lineage>
</organism>
<evidence type="ECO:0000313" key="5">
    <source>
        <dbReference type="Proteomes" id="UP000030640"/>
    </source>
</evidence>
<keyword evidence="3" id="KW-0472">Membrane</keyword>
<evidence type="ECO:0000256" key="2">
    <source>
        <dbReference type="SAM" id="MobiDB-lite"/>
    </source>
</evidence>
<evidence type="ECO:0000256" key="1">
    <source>
        <dbReference type="SAM" id="Coils"/>
    </source>
</evidence>
<proteinExistence type="predicted"/>
<feature type="coiled-coil region" evidence="1">
    <location>
        <begin position="300"/>
        <end position="327"/>
    </location>
</feature>
<keyword evidence="5" id="KW-1185">Reference proteome</keyword>
<keyword evidence="3" id="KW-0812">Transmembrane</keyword>
<feature type="region of interest" description="Disordered" evidence="2">
    <location>
        <begin position="389"/>
        <end position="457"/>
    </location>
</feature>